<protein>
    <submittedName>
        <fullName evidence="4">DedA family protein</fullName>
    </submittedName>
</protein>
<dbReference type="RefSeq" id="WP_194561849.1">
    <property type="nucleotide sequence ID" value="NZ_JADKPV010000001.1"/>
</dbReference>
<dbReference type="EMBL" id="JADKPV010000001">
    <property type="protein sequence ID" value="MBF4500408.1"/>
    <property type="molecule type" value="Genomic_DNA"/>
</dbReference>
<accession>A0A8J7GK93</accession>
<dbReference type="InterPro" id="IPR051311">
    <property type="entry name" value="DedA_domain"/>
</dbReference>
<comment type="caution">
    <text evidence="4">The sequence shown here is derived from an EMBL/GenBank/DDBJ whole genome shotgun (WGS) entry which is preliminary data.</text>
</comment>
<evidence type="ECO:0000313" key="4">
    <source>
        <dbReference type="EMBL" id="MBF4500408.1"/>
    </source>
</evidence>
<dbReference type="Proteomes" id="UP000622653">
    <property type="component" value="Unassembled WGS sequence"/>
</dbReference>
<keyword evidence="2" id="KW-0812">Transmembrane</keyword>
<dbReference type="PANTHER" id="PTHR42709:SF9">
    <property type="entry name" value="ALKALINE PHOSPHATASE LIKE PROTEIN"/>
    <property type="match status" value="1"/>
</dbReference>
<gene>
    <name evidence="4" type="ORF">IRY55_03440</name>
</gene>
<proteinExistence type="inferred from homology"/>
<dbReference type="PANTHER" id="PTHR42709">
    <property type="entry name" value="ALKALINE PHOSPHATASE LIKE PROTEIN"/>
    <property type="match status" value="1"/>
</dbReference>
<reference evidence="4" key="1">
    <citation type="submission" date="2020-11" db="EMBL/GenBank/DDBJ databases">
        <title>Multidrug resistant novel bacterium Savagea serpentis sp. nov., isolated from the scats of a vine snake (Ahaetulla nasuta).</title>
        <authorList>
            <person name="Venkata Ramana V."/>
            <person name="Vikas Patil S."/>
            <person name="Yogita Lugani V."/>
        </authorList>
    </citation>
    <scope>NUCLEOTIDE SEQUENCE</scope>
    <source>
        <strain evidence="4">SN6</strain>
    </source>
</reference>
<sequence>MTIETITGAFATYGYFLVFISLFFGIVGIPAPEESLLVIIGMSAASHHMSLPLASLTSIGGAIAGMLVAYAAGRWIGRPALEKIGPWIGLPKDKWETVMYKYKTRSRRTLVFGYFLPGVRQVSPYLAGTTQLPVLRFTLFSCLGAILWVIPYVLLGYYVAARFNIPPVYISSIGFILFGLFIIHFIYQTIQKRLKKEPVS</sequence>
<dbReference type="Pfam" id="PF09335">
    <property type="entry name" value="VTT_dom"/>
    <property type="match status" value="1"/>
</dbReference>
<comment type="similarity">
    <text evidence="1">Belongs to the DedA family.</text>
</comment>
<feature type="transmembrane region" description="Helical" evidence="2">
    <location>
        <begin position="12"/>
        <end position="31"/>
    </location>
</feature>
<keyword evidence="2" id="KW-0472">Membrane</keyword>
<evidence type="ECO:0000313" key="5">
    <source>
        <dbReference type="Proteomes" id="UP000622653"/>
    </source>
</evidence>
<feature type="transmembrane region" description="Helical" evidence="2">
    <location>
        <begin position="51"/>
        <end position="73"/>
    </location>
</feature>
<dbReference type="InterPro" id="IPR032816">
    <property type="entry name" value="VTT_dom"/>
</dbReference>
<dbReference type="GO" id="GO:0005886">
    <property type="term" value="C:plasma membrane"/>
    <property type="evidence" value="ECO:0007669"/>
    <property type="project" value="TreeGrafter"/>
</dbReference>
<keyword evidence="5" id="KW-1185">Reference proteome</keyword>
<organism evidence="4 5">
    <name type="scientific">Savagea serpentis</name>
    <dbReference type="NCBI Taxonomy" id="2785297"/>
    <lineage>
        <taxon>Bacteria</taxon>
        <taxon>Bacillati</taxon>
        <taxon>Bacillota</taxon>
        <taxon>Bacilli</taxon>
        <taxon>Bacillales</taxon>
        <taxon>Caryophanaceae</taxon>
        <taxon>Savagea</taxon>
    </lineage>
</organism>
<evidence type="ECO:0000259" key="3">
    <source>
        <dbReference type="Pfam" id="PF09335"/>
    </source>
</evidence>
<feature type="transmembrane region" description="Helical" evidence="2">
    <location>
        <begin position="166"/>
        <end position="187"/>
    </location>
</feature>
<keyword evidence="2" id="KW-1133">Transmembrane helix</keyword>
<evidence type="ECO:0000256" key="1">
    <source>
        <dbReference type="ARBA" id="ARBA00010792"/>
    </source>
</evidence>
<feature type="transmembrane region" description="Helical" evidence="2">
    <location>
        <begin position="137"/>
        <end position="160"/>
    </location>
</feature>
<feature type="domain" description="VTT" evidence="3">
    <location>
        <begin position="32"/>
        <end position="157"/>
    </location>
</feature>
<evidence type="ECO:0000256" key="2">
    <source>
        <dbReference type="SAM" id="Phobius"/>
    </source>
</evidence>
<dbReference type="AlphaFoldDB" id="A0A8J7GK93"/>
<name>A0A8J7GK93_9BACL</name>